<evidence type="ECO:0000256" key="2">
    <source>
        <dbReference type="ARBA" id="ARBA00009840"/>
    </source>
</evidence>
<proteinExistence type="inferred from homology"/>
<dbReference type="OrthoDB" id="370725at2"/>
<evidence type="ECO:0000256" key="1">
    <source>
        <dbReference type="ARBA" id="ARBA00003416"/>
    </source>
</evidence>
<dbReference type="InterPro" id="IPR003798">
    <property type="entry name" value="DNA_recombination_RmuC"/>
</dbReference>
<dbReference type="Proteomes" id="UP000199045">
    <property type="component" value="Unassembled WGS sequence"/>
</dbReference>
<dbReference type="EMBL" id="FNBN01000012">
    <property type="protein sequence ID" value="SDH43656.1"/>
    <property type="molecule type" value="Genomic_DNA"/>
</dbReference>
<feature type="coiled-coil region" evidence="5">
    <location>
        <begin position="48"/>
        <end position="107"/>
    </location>
</feature>
<dbReference type="STRING" id="104663.SAMN04488121_112110"/>
<dbReference type="GO" id="GO:0006310">
    <property type="term" value="P:DNA recombination"/>
    <property type="evidence" value="ECO:0007669"/>
    <property type="project" value="UniProtKB-KW"/>
</dbReference>
<evidence type="ECO:0000256" key="5">
    <source>
        <dbReference type="SAM" id="Coils"/>
    </source>
</evidence>
<reference evidence="6 7" key="1">
    <citation type="submission" date="2016-10" db="EMBL/GenBank/DDBJ databases">
        <authorList>
            <person name="de Groot N.N."/>
        </authorList>
    </citation>
    <scope>NUCLEOTIDE SEQUENCE [LARGE SCALE GENOMIC DNA]</scope>
    <source>
        <strain evidence="6 7">DSM 527</strain>
    </source>
</reference>
<keyword evidence="3 5" id="KW-0175">Coiled coil</keyword>
<evidence type="ECO:0000256" key="4">
    <source>
        <dbReference type="ARBA" id="ARBA00023172"/>
    </source>
</evidence>
<evidence type="ECO:0000313" key="7">
    <source>
        <dbReference type="Proteomes" id="UP000199045"/>
    </source>
</evidence>
<dbReference type="RefSeq" id="WP_089838132.1">
    <property type="nucleotide sequence ID" value="NZ_FNBN01000012.1"/>
</dbReference>
<organism evidence="6 7">
    <name type="scientific">Chitinophaga filiformis</name>
    <name type="common">Myxococcus filiformis</name>
    <name type="synonym">Flexibacter filiformis</name>
    <dbReference type="NCBI Taxonomy" id="104663"/>
    <lineage>
        <taxon>Bacteria</taxon>
        <taxon>Pseudomonadati</taxon>
        <taxon>Bacteroidota</taxon>
        <taxon>Chitinophagia</taxon>
        <taxon>Chitinophagales</taxon>
        <taxon>Chitinophagaceae</taxon>
        <taxon>Chitinophaga</taxon>
    </lineage>
</organism>
<evidence type="ECO:0000256" key="3">
    <source>
        <dbReference type="ARBA" id="ARBA00023054"/>
    </source>
</evidence>
<dbReference type="PANTHER" id="PTHR30563">
    <property type="entry name" value="DNA RECOMBINATION PROTEIN RMUC"/>
    <property type="match status" value="1"/>
</dbReference>
<dbReference type="Pfam" id="PF02646">
    <property type="entry name" value="RmuC"/>
    <property type="match status" value="1"/>
</dbReference>
<dbReference type="Gene3D" id="1.10.287.1490">
    <property type="match status" value="1"/>
</dbReference>
<sequence>MDHLIVIIFALIACAALAAVIKVVSRSHQLKTRIAILETQLSSGNQTAGTLRQELQDKQSLIDELNARLQILQEESIRIESNGEARLREMENRLREQQEFIDQSNEKLKDAFNALSAEALKHNNSSFVALAKSALETQLTDAKGDLEKRQQAIDAMVKPLSESLHRFDENMRQLESNRQQQYGQINQFILGVQQSTEKLQKETHSLVSALKTSHIRGRYGEIALRRVVEFAGMTEHCDFSEQVSVNGDEGVLRPDMIIRLPEGKTIVVDSKVPLSAYMRAFETEDEEERKLLLNQHAAAVKDHLKKLSAKAYWSQWQQSPDYVILYMQIESSFGAALQAEPSLIEEGIRNRVVFATPTTLITLLRTVGFVWQQLHVAANIEEIRNAGIELYNRTNVLVRHFTNVGSSLKMAVSHYNDAVASLESRFMPQARKLYNLGPALKQTLPETKPVETGIRSLGVQTEELPLNEEEEN</sequence>
<comment type="similarity">
    <text evidence="2">Belongs to the RmuC family.</text>
</comment>
<dbReference type="PANTHER" id="PTHR30563:SF0">
    <property type="entry name" value="DNA RECOMBINATION PROTEIN RMUC"/>
    <property type="match status" value="1"/>
</dbReference>
<accession>A0A1G8CDT4</accession>
<name>A0A1G8CDT4_CHIFI</name>
<comment type="function">
    <text evidence="1">Involved in DNA recombination.</text>
</comment>
<dbReference type="AlphaFoldDB" id="A0A1G8CDT4"/>
<gene>
    <name evidence="6" type="ORF">SAMN04488121_112110</name>
</gene>
<protein>
    <submittedName>
        <fullName evidence="6">DNA recombination protein RmuC</fullName>
    </submittedName>
</protein>
<keyword evidence="4" id="KW-0233">DNA recombination</keyword>
<evidence type="ECO:0000313" key="6">
    <source>
        <dbReference type="EMBL" id="SDH43656.1"/>
    </source>
</evidence>